<dbReference type="AlphaFoldDB" id="A0A6P0UN99"/>
<dbReference type="InterPro" id="IPR013783">
    <property type="entry name" value="Ig-like_fold"/>
</dbReference>
<evidence type="ECO:0008006" key="3">
    <source>
        <dbReference type="Google" id="ProtNLM"/>
    </source>
</evidence>
<accession>A0A6P0UN99</accession>
<evidence type="ECO:0000313" key="1">
    <source>
        <dbReference type="EMBL" id="NER14645.1"/>
    </source>
</evidence>
<proteinExistence type="predicted"/>
<dbReference type="Gene3D" id="2.60.40.10">
    <property type="entry name" value="Immunoglobulins"/>
    <property type="match status" value="1"/>
</dbReference>
<dbReference type="Proteomes" id="UP000468581">
    <property type="component" value="Unassembled WGS sequence"/>
</dbReference>
<organism evidence="1 2">
    <name type="scientific">Leptobacterium flavescens</name>
    <dbReference type="NCBI Taxonomy" id="472055"/>
    <lineage>
        <taxon>Bacteria</taxon>
        <taxon>Pseudomonadati</taxon>
        <taxon>Bacteroidota</taxon>
        <taxon>Flavobacteriia</taxon>
        <taxon>Flavobacteriales</taxon>
        <taxon>Flavobacteriaceae</taxon>
        <taxon>Leptobacterium</taxon>
    </lineage>
</organism>
<protein>
    <recommendedName>
        <fullName evidence="3">Fibronectin type-III domain-containing protein</fullName>
    </recommendedName>
</protein>
<comment type="caution">
    <text evidence="1">The sequence shown here is derived from an EMBL/GenBank/DDBJ whole genome shotgun (WGS) entry which is preliminary data.</text>
</comment>
<reference evidence="1 2" key="1">
    <citation type="submission" date="2020-01" db="EMBL/GenBank/DDBJ databases">
        <title>Leptobacterium flavescens.</title>
        <authorList>
            <person name="Wang G."/>
        </authorList>
    </citation>
    <scope>NUCLEOTIDE SEQUENCE [LARGE SCALE GENOMIC DNA]</scope>
    <source>
        <strain evidence="1 2">KCTC 22160</strain>
    </source>
</reference>
<gene>
    <name evidence="1" type="ORF">GWK08_14410</name>
</gene>
<name>A0A6P0UN99_9FLAO</name>
<evidence type="ECO:0000313" key="2">
    <source>
        <dbReference type="Proteomes" id="UP000468581"/>
    </source>
</evidence>
<dbReference type="EMBL" id="JAABOO010000003">
    <property type="protein sequence ID" value="NER14645.1"/>
    <property type="molecule type" value="Genomic_DNA"/>
</dbReference>
<keyword evidence="2" id="KW-1185">Reference proteome</keyword>
<dbReference type="RefSeq" id="WP_163607929.1">
    <property type="nucleotide sequence ID" value="NZ_JAABOO010000003.1"/>
</dbReference>
<dbReference type="PROSITE" id="PS51257">
    <property type="entry name" value="PROKAR_LIPOPROTEIN"/>
    <property type="match status" value="1"/>
</dbReference>
<sequence>MKVLRNIYIQGLLILTAFSCSGGGDDGGDPTPPPVIDPPEATTLIFPENNTECNEGTILSDTESAVVFRWDASANTDLYEVNLRDLNTGSSRTLTSTVNQLEITILRGNPYAWSVTSRSNTTTQTAQSDEWKFYNAGLPTENFAPFPADLVSPKMGSSVDAASGTLLLEWEGNDIDNDIVSYDILFGTVNPPTELEGNTSSTTMEVGVSSGQTYYWRVITKDSQANTSQSEIFQFKVN</sequence>